<dbReference type="Proteomes" id="UP000732378">
    <property type="component" value="Unassembled WGS sequence"/>
</dbReference>
<evidence type="ECO:0000313" key="2">
    <source>
        <dbReference type="EMBL" id="MBM7510074.1"/>
    </source>
</evidence>
<comment type="caution">
    <text evidence="2">The sequence shown here is derived from an EMBL/GenBank/DDBJ whole genome shotgun (WGS) entry which is preliminary data.</text>
</comment>
<gene>
    <name evidence="2" type="ORF">JOE61_003888</name>
</gene>
<sequence length="173" mass="17921">MSQQSPGHGLGVAPGRLVRRAVAGLATAGALLFAWWFVTNPAALPTRDGHVTAVTAAGRPVYVGVWSAGADFDRELHVDGVHLRADATVAVTLEPLLCRGGSVGVTSDPEPFCRALLDPAGATLGPGDSIVVRVVGEEPGALYLDRPAIAFREGPRWGKREAGTEAVLAILTP</sequence>
<dbReference type="EMBL" id="JAFBBZ010000001">
    <property type="protein sequence ID" value="MBM7510074.1"/>
    <property type="molecule type" value="Genomic_DNA"/>
</dbReference>
<proteinExistence type="predicted"/>
<organism evidence="2 3">
    <name type="scientific">Nocardioides salarius</name>
    <dbReference type="NCBI Taxonomy" id="374513"/>
    <lineage>
        <taxon>Bacteria</taxon>
        <taxon>Bacillati</taxon>
        <taxon>Actinomycetota</taxon>
        <taxon>Actinomycetes</taxon>
        <taxon>Propionibacteriales</taxon>
        <taxon>Nocardioidaceae</taxon>
        <taxon>Nocardioides</taxon>
    </lineage>
</organism>
<evidence type="ECO:0000256" key="1">
    <source>
        <dbReference type="SAM" id="Phobius"/>
    </source>
</evidence>
<accession>A0ABS2MFW9</accession>
<keyword evidence="1" id="KW-1133">Transmembrane helix</keyword>
<feature type="transmembrane region" description="Helical" evidence="1">
    <location>
        <begin position="21"/>
        <end position="38"/>
    </location>
</feature>
<keyword evidence="1" id="KW-0812">Transmembrane</keyword>
<name>A0ABS2MFW9_9ACTN</name>
<keyword evidence="3" id="KW-1185">Reference proteome</keyword>
<protein>
    <recommendedName>
        <fullName evidence="4">Rieske domain-containing protein</fullName>
    </recommendedName>
</protein>
<reference evidence="2 3" key="1">
    <citation type="submission" date="2021-01" db="EMBL/GenBank/DDBJ databases">
        <title>Sequencing the genomes of 1000 actinobacteria strains.</title>
        <authorList>
            <person name="Klenk H.-P."/>
        </authorList>
    </citation>
    <scope>NUCLEOTIDE SEQUENCE [LARGE SCALE GENOMIC DNA]</scope>
    <source>
        <strain evidence="2 3">DSM 18239</strain>
    </source>
</reference>
<keyword evidence="1" id="KW-0472">Membrane</keyword>
<evidence type="ECO:0000313" key="3">
    <source>
        <dbReference type="Proteomes" id="UP000732378"/>
    </source>
</evidence>
<evidence type="ECO:0008006" key="4">
    <source>
        <dbReference type="Google" id="ProtNLM"/>
    </source>
</evidence>
<dbReference type="RefSeq" id="WP_193670223.1">
    <property type="nucleotide sequence ID" value="NZ_JACDTV010000013.1"/>
</dbReference>